<evidence type="ECO:0000256" key="6">
    <source>
        <dbReference type="SAM" id="MobiDB-lite"/>
    </source>
</evidence>
<evidence type="ECO:0000256" key="5">
    <source>
        <dbReference type="ARBA" id="ARBA00023163"/>
    </source>
</evidence>
<dbReference type="HAMAP" id="MF_00073">
    <property type="entry name" value="NusB"/>
    <property type="match status" value="1"/>
</dbReference>
<evidence type="ECO:0000313" key="8">
    <source>
        <dbReference type="EMBL" id="VAW25095.1"/>
    </source>
</evidence>
<keyword evidence="2" id="KW-0889">Transcription antitermination</keyword>
<dbReference type="Gene3D" id="1.10.940.10">
    <property type="entry name" value="NusB-like"/>
    <property type="match status" value="1"/>
</dbReference>
<reference evidence="8" key="1">
    <citation type="submission" date="2018-06" db="EMBL/GenBank/DDBJ databases">
        <authorList>
            <person name="Zhirakovskaya E."/>
        </authorList>
    </citation>
    <scope>NUCLEOTIDE SEQUENCE</scope>
</reference>
<evidence type="ECO:0000259" key="7">
    <source>
        <dbReference type="Pfam" id="PF01029"/>
    </source>
</evidence>
<sequence>MNTNKSKPSVGKENSTKPHANQRGAARLAAVQALYQMDIGGTELQSILEQFDQRRAGGEVEGEEYLPADVDFLRQIVSGVLKNQLIIDPLLNQKLSDEWHLTKIDSTLRAILRAGAFELLYKRDIPAKVVINEYLDVAQAFFEGEVPAMVNAVLDKISKELPKD</sequence>
<evidence type="ECO:0000256" key="1">
    <source>
        <dbReference type="ARBA" id="ARBA00005952"/>
    </source>
</evidence>
<dbReference type="GO" id="GO:0003723">
    <property type="term" value="F:RNA binding"/>
    <property type="evidence" value="ECO:0007669"/>
    <property type="project" value="UniProtKB-KW"/>
</dbReference>
<name>A0A3B0U2I6_9ZZZZ</name>
<dbReference type="InterPro" id="IPR006027">
    <property type="entry name" value="NusB_RsmB_TIM44"/>
</dbReference>
<comment type="similarity">
    <text evidence="1">Belongs to the NusB family.</text>
</comment>
<organism evidence="8">
    <name type="scientific">hydrothermal vent metagenome</name>
    <dbReference type="NCBI Taxonomy" id="652676"/>
    <lineage>
        <taxon>unclassified sequences</taxon>
        <taxon>metagenomes</taxon>
        <taxon>ecological metagenomes</taxon>
    </lineage>
</organism>
<keyword evidence="5" id="KW-0804">Transcription</keyword>
<accession>A0A3B0U2I6</accession>
<keyword evidence="3" id="KW-0694">RNA-binding</keyword>
<dbReference type="AlphaFoldDB" id="A0A3B0U2I6"/>
<evidence type="ECO:0000256" key="3">
    <source>
        <dbReference type="ARBA" id="ARBA00022884"/>
    </source>
</evidence>
<dbReference type="InterPro" id="IPR035926">
    <property type="entry name" value="NusB-like_sf"/>
</dbReference>
<dbReference type="GO" id="GO:0031564">
    <property type="term" value="P:transcription antitermination"/>
    <property type="evidence" value="ECO:0007669"/>
    <property type="project" value="UniProtKB-KW"/>
</dbReference>
<dbReference type="NCBIfam" id="TIGR01951">
    <property type="entry name" value="nusB"/>
    <property type="match status" value="1"/>
</dbReference>
<proteinExistence type="inferred from homology"/>
<dbReference type="Pfam" id="PF01029">
    <property type="entry name" value="NusB"/>
    <property type="match status" value="1"/>
</dbReference>
<gene>
    <name evidence="8" type="ORF">MNBD_ALPHA11-2180</name>
</gene>
<evidence type="ECO:0000256" key="2">
    <source>
        <dbReference type="ARBA" id="ARBA00022814"/>
    </source>
</evidence>
<dbReference type="PANTHER" id="PTHR11078">
    <property type="entry name" value="N UTILIZATION SUBSTANCE PROTEIN B-RELATED"/>
    <property type="match status" value="1"/>
</dbReference>
<dbReference type="EMBL" id="UOEQ01000580">
    <property type="protein sequence ID" value="VAW25095.1"/>
    <property type="molecule type" value="Genomic_DNA"/>
</dbReference>
<dbReference type="GO" id="GO:0005829">
    <property type="term" value="C:cytosol"/>
    <property type="evidence" value="ECO:0007669"/>
    <property type="project" value="TreeGrafter"/>
</dbReference>
<dbReference type="GO" id="GO:0006353">
    <property type="term" value="P:DNA-templated transcription termination"/>
    <property type="evidence" value="ECO:0007669"/>
    <property type="project" value="InterPro"/>
</dbReference>
<feature type="domain" description="NusB/RsmB/TIM44" evidence="7">
    <location>
        <begin position="26"/>
        <end position="159"/>
    </location>
</feature>
<feature type="region of interest" description="Disordered" evidence="6">
    <location>
        <begin position="1"/>
        <end position="23"/>
    </location>
</feature>
<dbReference type="SUPFAM" id="SSF48013">
    <property type="entry name" value="NusB-like"/>
    <property type="match status" value="1"/>
</dbReference>
<keyword evidence="4" id="KW-0805">Transcription regulation</keyword>
<dbReference type="InterPro" id="IPR011605">
    <property type="entry name" value="NusB_fam"/>
</dbReference>
<dbReference type="PANTHER" id="PTHR11078:SF3">
    <property type="entry name" value="ANTITERMINATION NUSB DOMAIN-CONTAINING PROTEIN"/>
    <property type="match status" value="1"/>
</dbReference>
<protein>
    <submittedName>
        <fullName evidence="8">Transcription termination protein NusB</fullName>
    </submittedName>
</protein>
<evidence type="ECO:0000256" key="4">
    <source>
        <dbReference type="ARBA" id="ARBA00023015"/>
    </source>
</evidence>